<gene>
    <name evidence="12" type="ORF">G5B47_13395</name>
</gene>
<sequence length="673" mass="72871">METFIAVLVLLGLIGLSKIVNRFIPFVPVPLIQIGFGVVTAAFPWGIHLALEPELFFVLFIAPLLFNDGRRTPRAELWNLRAPILLLALGLVFATVLVAGYTIHWMIPSIPLAAAFALAAILSPTDAVAVGALAGRAGRVQLPKSVHRVLEGESLMNDASGLVAFKFAVAAAVTGVFSLSQAIGSFILIAAGGLLAGAALSFLLIRLSVFIRRFGMEDVTVHVLLQILTPFLIYLVSEELGVSGILAVVAGGIVQAIEKDRTDSPQYKLQLVSASIWSVLLFILNGMVFLILGISIPDVVSVIYRDTAVDNLTVILYVLAITTLLIALRFVWVWLICMRSARFKDGGKPSMKSRIITSISGVRGAVTLAGAFSIPLVLDDGSPFPERDLIIFLAAGVILASLIIASVLLPLIARREEDSREESEQAAKSQIVENCKAIVRGGTAEKNRVDAVPAVSGFPGTLPALQEIQNKLMITSPDDKYGKECALKARLTGLQAERRELSGLIDGGSISSEAGQAMMELLDHKEALLTRGLDSQLRLSLDKLGRMFSGIFSKPLQETGRSGPLPVGGIREAKIGMCRAAIGAIQEEMNEDNREGYGSVAKRYGMLIDRLKHDQGGNGAEQEEGRQLEWKLEAIQEQRDTVQRMFEDGTLGRRATAELRWFVDELEMAIWED</sequence>
<feature type="transmembrane region" description="Helical" evidence="10">
    <location>
        <begin position="113"/>
        <end position="134"/>
    </location>
</feature>
<evidence type="ECO:0000256" key="2">
    <source>
        <dbReference type="ARBA" id="ARBA00022448"/>
    </source>
</evidence>
<protein>
    <submittedName>
        <fullName evidence="12">Na+/H+ antiporter</fullName>
    </submittedName>
</protein>
<dbReference type="AlphaFoldDB" id="A0A6M1PM45"/>
<feature type="transmembrane region" description="Helical" evidence="10">
    <location>
        <begin position="269"/>
        <end position="294"/>
    </location>
</feature>
<comment type="caution">
    <text evidence="10">Lacks conserved residue(s) required for the propagation of feature annotation.</text>
</comment>
<accession>A0A6M1PM45</accession>
<dbReference type="GO" id="GO:0051453">
    <property type="term" value="P:regulation of intracellular pH"/>
    <property type="evidence" value="ECO:0007669"/>
    <property type="project" value="TreeGrafter"/>
</dbReference>
<dbReference type="Pfam" id="PF00999">
    <property type="entry name" value="Na_H_Exchanger"/>
    <property type="match status" value="1"/>
</dbReference>
<reference evidence="12 13" key="1">
    <citation type="submission" date="2020-02" db="EMBL/GenBank/DDBJ databases">
        <authorList>
            <person name="Gao J."/>
            <person name="Sun J."/>
        </authorList>
    </citation>
    <scope>NUCLEOTIDE SEQUENCE [LARGE SCALE GENOMIC DNA]</scope>
    <source>
        <strain evidence="12 13">7124</strain>
    </source>
</reference>
<dbReference type="GO" id="GO:0015386">
    <property type="term" value="F:potassium:proton antiporter activity"/>
    <property type="evidence" value="ECO:0007669"/>
    <property type="project" value="TreeGrafter"/>
</dbReference>
<dbReference type="GO" id="GO:0005886">
    <property type="term" value="C:plasma membrane"/>
    <property type="evidence" value="ECO:0007669"/>
    <property type="project" value="UniProtKB-SubCell"/>
</dbReference>
<dbReference type="InterPro" id="IPR006153">
    <property type="entry name" value="Cation/H_exchanger_TM"/>
</dbReference>
<comment type="caution">
    <text evidence="12">The sequence shown here is derived from an EMBL/GenBank/DDBJ whole genome shotgun (WGS) entry which is preliminary data.</text>
</comment>
<evidence type="ECO:0000256" key="7">
    <source>
        <dbReference type="ARBA" id="ARBA00023065"/>
    </source>
</evidence>
<dbReference type="GO" id="GO:0015385">
    <property type="term" value="F:sodium:proton antiporter activity"/>
    <property type="evidence" value="ECO:0007669"/>
    <property type="project" value="InterPro"/>
</dbReference>
<dbReference type="InterPro" id="IPR004705">
    <property type="entry name" value="Cation/H_exchanger_CPA1_bac"/>
</dbReference>
<organism evidence="12 13">
    <name type="scientific">Paenibacillus apii</name>
    <dbReference type="NCBI Taxonomy" id="1850370"/>
    <lineage>
        <taxon>Bacteria</taxon>
        <taxon>Bacillati</taxon>
        <taxon>Bacillota</taxon>
        <taxon>Bacilli</taxon>
        <taxon>Bacillales</taxon>
        <taxon>Paenibacillaceae</taxon>
        <taxon>Paenibacillus</taxon>
    </lineage>
</organism>
<feature type="transmembrane region" description="Helical" evidence="10">
    <location>
        <begin position="46"/>
        <end position="66"/>
    </location>
</feature>
<name>A0A6M1PM45_9BACL</name>
<dbReference type="PANTHER" id="PTHR10110">
    <property type="entry name" value="SODIUM/HYDROGEN EXCHANGER"/>
    <property type="match status" value="1"/>
</dbReference>
<keyword evidence="5 10" id="KW-1133">Transmembrane helix</keyword>
<keyword evidence="10" id="KW-0050">Antiport</keyword>
<feature type="transmembrane region" description="Helical" evidence="10">
    <location>
        <begin position="390"/>
        <end position="413"/>
    </location>
</feature>
<keyword evidence="13" id="KW-1185">Reference proteome</keyword>
<dbReference type="PANTHER" id="PTHR10110:SF86">
    <property type="entry name" value="SODIUM_HYDROGEN EXCHANGER 7"/>
    <property type="match status" value="1"/>
</dbReference>
<comment type="similarity">
    <text evidence="10">Belongs to the monovalent cation:proton antiporter 1 (CPA1) transporter (TC 2.A.36) family.</text>
</comment>
<keyword evidence="9 10" id="KW-0739">Sodium transport</keyword>
<dbReference type="Proteomes" id="UP000480151">
    <property type="component" value="Unassembled WGS sequence"/>
</dbReference>
<feature type="transmembrane region" description="Helical" evidence="10">
    <location>
        <begin position="86"/>
        <end position="107"/>
    </location>
</feature>
<dbReference type="NCBIfam" id="TIGR00831">
    <property type="entry name" value="a_cpa1"/>
    <property type="match status" value="1"/>
</dbReference>
<keyword evidence="3 10" id="KW-1003">Cell membrane</keyword>
<keyword evidence="4 10" id="KW-0812">Transmembrane</keyword>
<comment type="function">
    <text evidence="10">Na(+)/H(+) antiporter that extrudes sodium in exchange for external protons.</text>
</comment>
<feature type="domain" description="Cation/H+ exchanger transmembrane" evidence="11">
    <location>
        <begin position="10"/>
        <end position="413"/>
    </location>
</feature>
<keyword evidence="7 10" id="KW-0406">Ion transport</keyword>
<evidence type="ECO:0000256" key="10">
    <source>
        <dbReference type="RuleBase" id="RU366002"/>
    </source>
</evidence>
<proteinExistence type="inferred from homology"/>
<evidence type="ECO:0000256" key="3">
    <source>
        <dbReference type="ARBA" id="ARBA00022475"/>
    </source>
</evidence>
<dbReference type="RefSeq" id="WP_165098822.1">
    <property type="nucleotide sequence ID" value="NZ_JAAKGU010000005.1"/>
</dbReference>
<feature type="transmembrane region" description="Helical" evidence="10">
    <location>
        <begin position="183"/>
        <end position="207"/>
    </location>
</feature>
<evidence type="ECO:0000313" key="13">
    <source>
        <dbReference type="Proteomes" id="UP000480151"/>
    </source>
</evidence>
<evidence type="ECO:0000256" key="4">
    <source>
        <dbReference type="ARBA" id="ARBA00022692"/>
    </source>
</evidence>
<evidence type="ECO:0000256" key="8">
    <source>
        <dbReference type="ARBA" id="ARBA00023136"/>
    </source>
</evidence>
<dbReference type="EMBL" id="JAAKGU010000005">
    <property type="protein sequence ID" value="NGM83412.1"/>
    <property type="molecule type" value="Genomic_DNA"/>
</dbReference>
<evidence type="ECO:0000259" key="11">
    <source>
        <dbReference type="Pfam" id="PF00999"/>
    </source>
</evidence>
<evidence type="ECO:0000256" key="9">
    <source>
        <dbReference type="ARBA" id="ARBA00023201"/>
    </source>
</evidence>
<keyword evidence="6 10" id="KW-0915">Sodium</keyword>
<keyword evidence="2 10" id="KW-0813">Transport</keyword>
<feature type="transmembrane region" description="Helical" evidence="10">
    <location>
        <begin position="355"/>
        <end position="378"/>
    </location>
</feature>
<evidence type="ECO:0000256" key="5">
    <source>
        <dbReference type="ARBA" id="ARBA00022989"/>
    </source>
</evidence>
<keyword evidence="8 10" id="KW-0472">Membrane</keyword>
<feature type="transmembrane region" description="Helical" evidence="10">
    <location>
        <begin position="241"/>
        <end position="257"/>
    </location>
</feature>
<evidence type="ECO:0000313" key="12">
    <source>
        <dbReference type="EMBL" id="NGM83412.1"/>
    </source>
</evidence>
<dbReference type="InterPro" id="IPR018422">
    <property type="entry name" value="Cation/H_exchanger_CPA1"/>
</dbReference>
<dbReference type="Gene3D" id="6.10.140.1330">
    <property type="match status" value="1"/>
</dbReference>
<comment type="subcellular location">
    <subcellularLocation>
        <location evidence="1 10">Cell membrane</location>
        <topology evidence="1 10">Multi-pass membrane protein</topology>
    </subcellularLocation>
</comment>
<evidence type="ECO:0000256" key="6">
    <source>
        <dbReference type="ARBA" id="ARBA00023053"/>
    </source>
</evidence>
<dbReference type="GO" id="GO:0098719">
    <property type="term" value="P:sodium ion import across plasma membrane"/>
    <property type="evidence" value="ECO:0007669"/>
    <property type="project" value="TreeGrafter"/>
</dbReference>
<evidence type="ECO:0000256" key="1">
    <source>
        <dbReference type="ARBA" id="ARBA00004651"/>
    </source>
</evidence>
<feature type="transmembrane region" description="Helical" evidence="10">
    <location>
        <begin position="314"/>
        <end position="335"/>
    </location>
</feature>